<sequence length="163" mass="16584">MAANARGIPIPRPIFAPSERPALGSGEGEAVGGGVFVGSVDGWGVSVGEGVSVGGGVSIDDGVSDGGESVGDDVFVGFGDCVGVFDGFLVGEVVGSVEETHFESLEEDLEDFSELVVARGTTSRGCRSVESTAATLCRAVTATTNNTENRIFDAYAGRSNCRK</sequence>
<accession>A0A9W4XQ60</accession>
<name>A0A9W4XQ60_9PLEO</name>
<dbReference type="Proteomes" id="UP001152607">
    <property type="component" value="Unassembled WGS sequence"/>
</dbReference>
<protein>
    <submittedName>
        <fullName evidence="1">Uncharacterized protein</fullName>
    </submittedName>
</protein>
<evidence type="ECO:0000313" key="1">
    <source>
        <dbReference type="EMBL" id="CAI6336710.1"/>
    </source>
</evidence>
<dbReference type="EMBL" id="CAOQHR010000006">
    <property type="protein sequence ID" value="CAI6336710.1"/>
    <property type="molecule type" value="Genomic_DNA"/>
</dbReference>
<dbReference type="AlphaFoldDB" id="A0A9W4XQ60"/>
<reference evidence="1" key="1">
    <citation type="submission" date="2023-01" db="EMBL/GenBank/DDBJ databases">
        <authorList>
            <person name="Van Ghelder C."/>
            <person name="Rancurel C."/>
        </authorList>
    </citation>
    <scope>NUCLEOTIDE SEQUENCE</scope>
    <source>
        <strain evidence="1">CNCM I-4278</strain>
    </source>
</reference>
<comment type="caution">
    <text evidence="1">The sequence shown here is derived from an EMBL/GenBank/DDBJ whole genome shotgun (WGS) entry which is preliminary data.</text>
</comment>
<keyword evidence="2" id="KW-1185">Reference proteome</keyword>
<gene>
    <name evidence="1" type="ORF">PDIGIT_LOCUS9815</name>
</gene>
<evidence type="ECO:0000313" key="2">
    <source>
        <dbReference type="Proteomes" id="UP001152607"/>
    </source>
</evidence>
<organism evidence="1 2">
    <name type="scientific">Periconia digitata</name>
    <dbReference type="NCBI Taxonomy" id="1303443"/>
    <lineage>
        <taxon>Eukaryota</taxon>
        <taxon>Fungi</taxon>
        <taxon>Dikarya</taxon>
        <taxon>Ascomycota</taxon>
        <taxon>Pezizomycotina</taxon>
        <taxon>Dothideomycetes</taxon>
        <taxon>Pleosporomycetidae</taxon>
        <taxon>Pleosporales</taxon>
        <taxon>Massarineae</taxon>
        <taxon>Periconiaceae</taxon>
        <taxon>Periconia</taxon>
    </lineage>
</organism>
<proteinExistence type="predicted"/>